<sequence>MVLGASGRHEHVSDMDRTSGGYISIIKRPFYDLEGIRSYLQPCNEARLNQQCRLMAIKWSETSPARVSFKRRWKEIGSRYTTESGFYMTSHAATIFVAGLLVTGVLLVTTVVSLAVTLQSCENRSNGMVEIEKESDSLRYCLILMLHGELNGFKPDEVPPICRSLAVGHIKAGGYARDLDFTMRMIDSFSYSISPSNDSVDAVLMDIDDILALDPQWNKPSSCIEGAMYLKQRRTLELYMKLHSRGWSLILLSRKPERTKFYHLQP</sequence>
<reference evidence="2" key="1">
    <citation type="submission" date="2019-09" db="EMBL/GenBank/DDBJ databases">
        <title>Draft genome information of white flower Hibiscus syriacus.</title>
        <authorList>
            <person name="Kim Y.-M."/>
        </authorList>
    </citation>
    <scope>NUCLEOTIDE SEQUENCE [LARGE SCALE GENOMIC DNA]</scope>
    <source>
        <strain evidence="2">YM2019G1</strain>
    </source>
</reference>
<proteinExistence type="predicted"/>
<feature type="transmembrane region" description="Helical" evidence="1">
    <location>
        <begin position="95"/>
        <end position="118"/>
    </location>
</feature>
<keyword evidence="3" id="KW-1185">Reference proteome</keyword>
<gene>
    <name evidence="2" type="ORF">F3Y22_tig00110264pilonHSYRG00168</name>
</gene>
<keyword evidence="1" id="KW-0472">Membrane</keyword>
<dbReference type="PANTHER" id="PTHR31284">
    <property type="entry name" value="ACID PHOSPHATASE-LIKE PROTEIN"/>
    <property type="match status" value="1"/>
</dbReference>
<protein>
    <submittedName>
        <fullName evidence="2">HAD superfamily, putative isoform 2</fullName>
    </submittedName>
</protein>
<dbReference type="Proteomes" id="UP000436088">
    <property type="component" value="Unassembled WGS sequence"/>
</dbReference>
<evidence type="ECO:0000313" key="2">
    <source>
        <dbReference type="EMBL" id="KAE8712065.1"/>
    </source>
</evidence>
<evidence type="ECO:0000256" key="1">
    <source>
        <dbReference type="SAM" id="Phobius"/>
    </source>
</evidence>
<organism evidence="2 3">
    <name type="scientific">Hibiscus syriacus</name>
    <name type="common">Rose of Sharon</name>
    <dbReference type="NCBI Taxonomy" id="106335"/>
    <lineage>
        <taxon>Eukaryota</taxon>
        <taxon>Viridiplantae</taxon>
        <taxon>Streptophyta</taxon>
        <taxon>Embryophyta</taxon>
        <taxon>Tracheophyta</taxon>
        <taxon>Spermatophyta</taxon>
        <taxon>Magnoliopsida</taxon>
        <taxon>eudicotyledons</taxon>
        <taxon>Gunneridae</taxon>
        <taxon>Pentapetalae</taxon>
        <taxon>rosids</taxon>
        <taxon>malvids</taxon>
        <taxon>Malvales</taxon>
        <taxon>Malvaceae</taxon>
        <taxon>Malvoideae</taxon>
        <taxon>Hibiscus</taxon>
    </lineage>
</organism>
<keyword evidence="1" id="KW-1133">Transmembrane helix</keyword>
<evidence type="ECO:0000313" key="3">
    <source>
        <dbReference type="Proteomes" id="UP000436088"/>
    </source>
</evidence>
<name>A0A6A3B9D7_HIBSY</name>
<accession>A0A6A3B9D7</accession>
<dbReference type="PANTHER" id="PTHR31284:SF22">
    <property type="entry name" value="ACID PHOSPHATASE"/>
    <property type="match status" value="1"/>
</dbReference>
<dbReference type="InterPro" id="IPR023214">
    <property type="entry name" value="HAD_sf"/>
</dbReference>
<dbReference type="AlphaFoldDB" id="A0A6A3B9D7"/>
<comment type="caution">
    <text evidence="2">The sequence shown here is derived from an EMBL/GenBank/DDBJ whole genome shotgun (WGS) entry which is preliminary data.</text>
</comment>
<dbReference type="EMBL" id="VEPZ02000902">
    <property type="protein sequence ID" value="KAE8712065.1"/>
    <property type="molecule type" value="Genomic_DNA"/>
</dbReference>
<dbReference type="Gene3D" id="3.40.50.1000">
    <property type="entry name" value="HAD superfamily/HAD-like"/>
    <property type="match status" value="1"/>
</dbReference>
<keyword evidence="1" id="KW-0812">Transmembrane</keyword>